<dbReference type="InterPro" id="IPR052764">
    <property type="entry name" value="GH20_Enzymes"/>
</dbReference>
<evidence type="ECO:0000256" key="5">
    <source>
        <dbReference type="SAM" id="SignalP"/>
    </source>
</evidence>
<dbReference type="InterPro" id="IPR000772">
    <property type="entry name" value="Ricin_B_lectin"/>
</dbReference>
<organism evidence="7 8">
    <name type="scientific">Streptomyces davaonensis (strain DSM 101723 / JCM 4913 / KCC S-0913 / 768)</name>
    <dbReference type="NCBI Taxonomy" id="1214101"/>
    <lineage>
        <taxon>Bacteria</taxon>
        <taxon>Bacillati</taxon>
        <taxon>Actinomycetota</taxon>
        <taxon>Actinomycetes</taxon>
        <taxon>Kitasatosporales</taxon>
        <taxon>Streptomycetaceae</taxon>
        <taxon>Streptomyces</taxon>
    </lineage>
</organism>
<gene>
    <name evidence="7" type="ORF">BN159_2564</name>
</gene>
<dbReference type="Gene3D" id="2.80.10.50">
    <property type="match status" value="1"/>
</dbReference>
<dbReference type="HOGENOM" id="CLU_010969_0_1_11"/>
<dbReference type="KEGG" id="sdv:BN159_2564"/>
<dbReference type="CDD" id="cd06564">
    <property type="entry name" value="GH20_DspB_LnbB-like"/>
    <property type="match status" value="1"/>
</dbReference>
<feature type="chain" id="PRO_5003883390" evidence="5">
    <location>
        <begin position="27"/>
        <end position="762"/>
    </location>
</feature>
<dbReference type="InterPro" id="IPR000421">
    <property type="entry name" value="FA58C"/>
</dbReference>
<dbReference type="InterPro" id="IPR017853">
    <property type="entry name" value="GH"/>
</dbReference>
<dbReference type="PROSITE" id="PS50231">
    <property type="entry name" value="RICIN_B_LECTIN"/>
    <property type="match status" value="1"/>
</dbReference>
<proteinExistence type="inferred from homology"/>
<dbReference type="Pfam" id="PF00754">
    <property type="entry name" value="F5_F8_type_C"/>
    <property type="match status" value="1"/>
</dbReference>
<feature type="active site" description="Proton donor" evidence="4">
    <location>
        <position position="304"/>
    </location>
</feature>
<keyword evidence="8" id="KW-1185">Reference proteome</keyword>
<dbReference type="CDD" id="cd23418">
    <property type="entry name" value="beta-trefoil_Ricin_XLN-like"/>
    <property type="match status" value="1"/>
</dbReference>
<dbReference type="SUPFAM" id="SSF50370">
    <property type="entry name" value="Ricin B-like lectins"/>
    <property type="match status" value="1"/>
</dbReference>
<dbReference type="SUPFAM" id="SSF49785">
    <property type="entry name" value="Galactose-binding domain-like"/>
    <property type="match status" value="1"/>
</dbReference>
<dbReference type="EMBL" id="HE971709">
    <property type="protein sequence ID" value="CCK26943.1"/>
    <property type="molecule type" value="Genomic_DNA"/>
</dbReference>
<dbReference type="Proteomes" id="UP000008043">
    <property type="component" value="Chromosome"/>
</dbReference>
<dbReference type="PANTHER" id="PTHR43678:SF1">
    <property type="entry name" value="BETA-N-ACETYLHEXOSAMINIDASE"/>
    <property type="match status" value="1"/>
</dbReference>
<evidence type="ECO:0000256" key="1">
    <source>
        <dbReference type="ARBA" id="ARBA00006285"/>
    </source>
</evidence>
<evidence type="ECO:0000256" key="4">
    <source>
        <dbReference type="PIRSR" id="PIRSR625705-1"/>
    </source>
</evidence>
<accession>K4R0U2</accession>
<sequence length="762" mass="82422">MRRLAGVIAALLSAALLTLLPSPTQAAPAAAPGRQTIPALSQWTPASGSYTFTATSKIVVDPAFAAQLDDDAATFADDLRAQTGRTVPVVHGTAAAGDIRLSLGGSTPAEGYTMTVGSSIEIKASKDTGAFYGTRTVLQLLRQSPTIAAGTAIDAPTKPERGLMVDQGRKYFTVDWLRKHIKELAYLKLNTFHFHLSDNFGFRLESSTHPEIVSAQHYTKQEIRELVALAAKHHITIVPEIDFPGHMDAILAAKPELKLKSSSGVVRDSLIDLSKEASYTLISDLIKEYLPLFPGNYWHIGADEYIGHFGDSYSDYPQLHTYAKAKYGANAKPKDVYYGFINWANDIVRAGGKTMRMWNDGIRHDDGTINPAANIHVEYWYDYGLTPQQLLARGHTISNQSWNPTYYVLGGSKPDNKWGYETWHPNLFQAGGSIDQPARNLGSNVHVWADSPGAETEDQIAAGIKYTLRVIAQQTWGSPKPVPTYSEFTQLSDTIGRSPGWVRPIPGNLAYNRPVTASSTETPSFPAAQAVDGDPATRWSSAHTDPSTITVDLGSNVPISRVVLRWEAAYGKAYQIQTSTDGSTWTTRHSTAAGDGGVDDLTGLTGTGRYVRMNGTQRGTTYGYSLYEFEVYSPARTGQIKGVGSGRCLDIPASQTSPGTQLTIWDCHGDANQTWTPAADGTVRSLGVCMTAAATTAGTPVTVSPCTPSGTQLWAYETDTRRLRNTASGKCLDVSAEATANNSKLILYTCHTGANQQWTLPT</sequence>
<dbReference type="GO" id="GO:0005975">
    <property type="term" value="P:carbohydrate metabolic process"/>
    <property type="evidence" value="ECO:0007669"/>
    <property type="project" value="InterPro"/>
</dbReference>
<keyword evidence="2 7" id="KW-0378">Hydrolase</keyword>
<dbReference type="PROSITE" id="PS50022">
    <property type="entry name" value="FA58C_3"/>
    <property type="match status" value="1"/>
</dbReference>
<evidence type="ECO:0000256" key="2">
    <source>
        <dbReference type="ARBA" id="ARBA00022801"/>
    </source>
</evidence>
<dbReference type="SUPFAM" id="SSF55545">
    <property type="entry name" value="beta-N-acetylhexosaminidase-like domain"/>
    <property type="match status" value="1"/>
</dbReference>
<dbReference type="PATRIC" id="fig|1214101.3.peg.2604"/>
<dbReference type="RefSeq" id="WP_015657337.1">
    <property type="nucleotide sequence ID" value="NC_020504.1"/>
</dbReference>
<dbReference type="InterPro" id="IPR015882">
    <property type="entry name" value="HEX_bac_N"/>
</dbReference>
<feature type="signal peptide" evidence="5">
    <location>
        <begin position="1"/>
        <end position="26"/>
    </location>
</feature>
<dbReference type="AlphaFoldDB" id="K4R0U2"/>
<dbReference type="SUPFAM" id="SSF51445">
    <property type="entry name" value="(Trans)glycosidases"/>
    <property type="match status" value="1"/>
</dbReference>
<dbReference type="InterPro" id="IPR008979">
    <property type="entry name" value="Galactose-bd-like_sf"/>
</dbReference>
<dbReference type="eggNOG" id="COG3525">
    <property type="taxonomic scope" value="Bacteria"/>
</dbReference>
<dbReference type="Gene3D" id="3.30.379.10">
    <property type="entry name" value="Chitobiase/beta-hexosaminidase domain 2-like"/>
    <property type="match status" value="1"/>
</dbReference>
<dbReference type="Gene3D" id="3.20.20.80">
    <property type="entry name" value="Glycosidases"/>
    <property type="match status" value="1"/>
</dbReference>
<dbReference type="SMART" id="SM00458">
    <property type="entry name" value="RICIN"/>
    <property type="match status" value="1"/>
</dbReference>
<dbReference type="EC" id="3.2.1.52" evidence="7"/>
<reference evidence="7 8" key="1">
    <citation type="journal article" date="2012" name="J. Bacteriol.">
        <title>Genome sequence of the bacterium Streptomyces davawensis JCM 4913 and heterologous production of the unique antibiotic roseoflavin.</title>
        <authorList>
            <person name="Jankowitsch F."/>
            <person name="Schwarz J."/>
            <person name="Ruckert C."/>
            <person name="Gust B."/>
            <person name="Szczepanowski R."/>
            <person name="Blom J."/>
            <person name="Pelzer S."/>
            <person name="Kalinowski J."/>
            <person name="Mack M."/>
        </authorList>
    </citation>
    <scope>NUCLEOTIDE SEQUENCE [LARGE SCALE GENOMIC DNA]</scope>
    <source>
        <strain evidence="8">DSM 101723 / JCM 4913 / KCC S-0913 / 768</strain>
    </source>
</reference>
<keyword evidence="3 7" id="KW-0326">Glycosidase</keyword>
<keyword evidence="5" id="KW-0732">Signal</keyword>
<dbReference type="InterPro" id="IPR035992">
    <property type="entry name" value="Ricin_B-like_lectins"/>
</dbReference>
<dbReference type="STRING" id="1214101.BN159_2564"/>
<dbReference type="PANTHER" id="PTHR43678">
    <property type="entry name" value="PUTATIVE (AFU_ORTHOLOGUE AFUA_2G00640)-RELATED"/>
    <property type="match status" value="1"/>
</dbReference>
<protein>
    <submittedName>
        <fullName evidence="7">Beta-N-acetylhexosaminidase</fullName>
        <ecNumber evidence="7">3.2.1.52</ecNumber>
    </submittedName>
</protein>
<evidence type="ECO:0000259" key="6">
    <source>
        <dbReference type="PROSITE" id="PS50022"/>
    </source>
</evidence>
<dbReference type="OrthoDB" id="9763537at2"/>
<dbReference type="GO" id="GO:0004563">
    <property type="term" value="F:beta-N-acetylhexosaminidase activity"/>
    <property type="evidence" value="ECO:0007669"/>
    <property type="project" value="UniProtKB-EC"/>
</dbReference>
<evidence type="ECO:0000313" key="8">
    <source>
        <dbReference type="Proteomes" id="UP000008043"/>
    </source>
</evidence>
<dbReference type="Pfam" id="PF00728">
    <property type="entry name" value="Glyco_hydro_20"/>
    <property type="match status" value="1"/>
</dbReference>
<evidence type="ECO:0000313" key="7">
    <source>
        <dbReference type="EMBL" id="CCK26943.1"/>
    </source>
</evidence>
<dbReference type="Gene3D" id="2.60.120.260">
    <property type="entry name" value="Galactose-binding domain-like"/>
    <property type="match status" value="1"/>
</dbReference>
<dbReference type="Pfam" id="PF00652">
    <property type="entry name" value="Ricin_B_lectin"/>
    <property type="match status" value="1"/>
</dbReference>
<dbReference type="InterPro" id="IPR029018">
    <property type="entry name" value="Hex-like_dom2"/>
</dbReference>
<dbReference type="Pfam" id="PF02838">
    <property type="entry name" value="Glyco_hydro_20b"/>
    <property type="match status" value="1"/>
</dbReference>
<dbReference type="InterPro" id="IPR015883">
    <property type="entry name" value="Glyco_hydro_20_cat"/>
</dbReference>
<feature type="domain" description="F5/8 type C" evidence="6">
    <location>
        <begin position="496"/>
        <end position="634"/>
    </location>
</feature>
<name>K4R0U2_STRDJ</name>
<evidence type="ECO:0000256" key="3">
    <source>
        <dbReference type="ARBA" id="ARBA00023295"/>
    </source>
</evidence>
<dbReference type="PRINTS" id="PR00738">
    <property type="entry name" value="GLHYDRLASE20"/>
</dbReference>
<dbReference type="InterPro" id="IPR025705">
    <property type="entry name" value="Beta_hexosaminidase_sua/sub"/>
</dbReference>
<comment type="similarity">
    <text evidence="1">Belongs to the glycosyl hydrolase 20 family.</text>
</comment>